<keyword evidence="1" id="KW-0812">Transmembrane</keyword>
<dbReference type="EMBL" id="FZNY01000005">
    <property type="protein sequence ID" value="SNR97720.1"/>
    <property type="molecule type" value="Genomic_DNA"/>
</dbReference>
<evidence type="ECO:0000313" key="3">
    <source>
        <dbReference type="Proteomes" id="UP000198379"/>
    </source>
</evidence>
<feature type="transmembrane region" description="Helical" evidence="1">
    <location>
        <begin position="112"/>
        <end position="133"/>
    </location>
</feature>
<dbReference type="Proteomes" id="UP000198379">
    <property type="component" value="Unassembled WGS sequence"/>
</dbReference>
<gene>
    <name evidence="2" type="ORF">SAMN06265376_10562</name>
</gene>
<dbReference type="AlphaFoldDB" id="A0A239AQA0"/>
<feature type="transmembrane region" description="Helical" evidence="1">
    <location>
        <begin position="145"/>
        <end position="169"/>
    </location>
</feature>
<proteinExistence type="predicted"/>
<organism evidence="2 3">
    <name type="scientific">Dokdonia pacifica</name>
    <dbReference type="NCBI Taxonomy" id="1627892"/>
    <lineage>
        <taxon>Bacteria</taxon>
        <taxon>Pseudomonadati</taxon>
        <taxon>Bacteroidota</taxon>
        <taxon>Flavobacteriia</taxon>
        <taxon>Flavobacteriales</taxon>
        <taxon>Flavobacteriaceae</taxon>
        <taxon>Dokdonia</taxon>
    </lineage>
</organism>
<keyword evidence="3" id="KW-1185">Reference proteome</keyword>
<reference evidence="2 3" key="1">
    <citation type="submission" date="2017-06" db="EMBL/GenBank/DDBJ databases">
        <authorList>
            <person name="Kim H.J."/>
            <person name="Triplett B.A."/>
        </authorList>
    </citation>
    <scope>NUCLEOTIDE SEQUENCE [LARGE SCALE GENOMIC DNA]</scope>
    <source>
        <strain evidence="2 3">DSM 25597</strain>
    </source>
</reference>
<protein>
    <submittedName>
        <fullName evidence="2">Uncharacterized protein</fullName>
    </submittedName>
</protein>
<evidence type="ECO:0000256" key="1">
    <source>
        <dbReference type="SAM" id="Phobius"/>
    </source>
</evidence>
<sequence length="202" mass="22397">MKLTPEQEDMISVSVKNQGIQLPSLQDDIIDHLCCVIETQLGKGKEFDKLLEEAIHDIAPNGLKDIQHQTLFLLNAKRIFIMKKLIYTIGFLGALSLTAGIAFKLFRYPGANTLFIIGIVTLFLLFIPLIAFDRYKVAISKAISIRLRIVLGALSAVTAGLSVIFKMYHLQGADILLGAAAIIFGFGFLPFLFFTMYKKSIA</sequence>
<feature type="transmembrane region" description="Helical" evidence="1">
    <location>
        <begin position="175"/>
        <end position="197"/>
    </location>
</feature>
<dbReference type="OrthoDB" id="1134798at2"/>
<feature type="transmembrane region" description="Helical" evidence="1">
    <location>
        <begin position="85"/>
        <end position="106"/>
    </location>
</feature>
<name>A0A239AQA0_9FLAO</name>
<evidence type="ECO:0000313" key="2">
    <source>
        <dbReference type="EMBL" id="SNR97720.1"/>
    </source>
</evidence>
<dbReference type="RefSeq" id="WP_089372321.1">
    <property type="nucleotide sequence ID" value="NZ_BMEP01000006.1"/>
</dbReference>
<keyword evidence="1" id="KW-1133">Transmembrane helix</keyword>
<keyword evidence="1" id="KW-0472">Membrane</keyword>
<accession>A0A239AQA0</accession>